<evidence type="ECO:0000313" key="2">
    <source>
        <dbReference type="Proteomes" id="UP001271007"/>
    </source>
</evidence>
<reference evidence="1" key="1">
    <citation type="submission" date="2023-04" db="EMBL/GenBank/DDBJ databases">
        <title>Black Yeasts Isolated from many extreme environments.</title>
        <authorList>
            <person name="Coleine C."/>
            <person name="Stajich J.E."/>
            <person name="Selbmann L."/>
        </authorList>
    </citation>
    <scope>NUCLEOTIDE SEQUENCE</scope>
    <source>
        <strain evidence="1">CCFEE 5312</strain>
    </source>
</reference>
<accession>A0AAJ0DAW3</accession>
<sequence>MVQTTQPVTATAKALGTPEIIANILVLLPAKDILISAPRVNHTFNTTIKEFPALRKKLFFSVDVTDAKGKGSSQKVSGGANTFFFPNQHTEDDINGVYGHVSTIHRLFITSRTDNITDSFERMLFTSMASPILEIALTQYLGKVCIVKNDGSPIFMGDIVHVVRLLHESAGVQGLVICNDGSAAKQYEQAFVGAYLKYDGSKDWIHRELAAKGLTVTNRPMLFQAKNGRQYRWFCS</sequence>
<evidence type="ECO:0000313" key="1">
    <source>
        <dbReference type="EMBL" id="KAK3050344.1"/>
    </source>
</evidence>
<name>A0AAJ0DAW3_9PEZI</name>
<keyword evidence="2" id="KW-1185">Reference proteome</keyword>
<dbReference type="AlphaFoldDB" id="A0AAJ0DAW3"/>
<proteinExistence type="predicted"/>
<comment type="caution">
    <text evidence="1">The sequence shown here is derived from an EMBL/GenBank/DDBJ whole genome shotgun (WGS) entry which is preliminary data.</text>
</comment>
<organism evidence="1 2">
    <name type="scientific">Extremus antarcticus</name>
    <dbReference type="NCBI Taxonomy" id="702011"/>
    <lineage>
        <taxon>Eukaryota</taxon>
        <taxon>Fungi</taxon>
        <taxon>Dikarya</taxon>
        <taxon>Ascomycota</taxon>
        <taxon>Pezizomycotina</taxon>
        <taxon>Dothideomycetes</taxon>
        <taxon>Dothideomycetidae</taxon>
        <taxon>Mycosphaerellales</taxon>
        <taxon>Extremaceae</taxon>
        <taxon>Extremus</taxon>
    </lineage>
</organism>
<protein>
    <recommendedName>
        <fullName evidence="3">F-box domain-containing protein</fullName>
    </recommendedName>
</protein>
<evidence type="ECO:0008006" key="3">
    <source>
        <dbReference type="Google" id="ProtNLM"/>
    </source>
</evidence>
<dbReference type="EMBL" id="JAWDJX010000033">
    <property type="protein sequence ID" value="KAK3050344.1"/>
    <property type="molecule type" value="Genomic_DNA"/>
</dbReference>
<gene>
    <name evidence="1" type="ORF">LTR09_008494</name>
</gene>
<dbReference type="Proteomes" id="UP001271007">
    <property type="component" value="Unassembled WGS sequence"/>
</dbReference>